<name>A0A084XXB0_9PROT</name>
<protein>
    <submittedName>
        <fullName evidence="1">Uncharacterized protein</fullName>
    </submittedName>
</protein>
<evidence type="ECO:0000313" key="1">
    <source>
        <dbReference type="EMBL" id="KFB67104.1"/>
    </source>
</evidence>
<reference evidence="1 2" key="1">
    <citation type="submission" date="2014-07" db="EMBL/GenBank/DDBJ databases">
        <title>Expanding our view of genomic diversity in Candidatus Accumulibacter clades.</title>
        <authorList>
            <person name="Skennerton C.T."/>
            <person name="Barr J.J."/>
            <person name="Slater F.R."/>
            <person name="Bond P.L."/>
            <person name="Tyson G.W."/>
        </authorList>
    </citation>
    <scope>NUCLEOTIDE SEQUENCE [LARGE SCALE GENOMIC DNA]</scope>
    <source>
        <strain evidence="2">SK-01</strain>
    </source>
</reference>
<dbReference type="AlphaFoldDB" id="A0A084XXB0"/>
<organism evidence="1 2">
    <name type="scientific">Candidatus Accumulibacter vicinus</name>
    <dbReference type="NCBI Taxonomy" id="2954382"/>
    <lineage>
        <taxon>Bacteria</taxon>
        <taxon>Pseudomonadati</taxon>
        <taxon>Pseudomonadota</taxon>
        <taxon>Betaproteobacteria</taxon>
        <taxon>Candidatus Accumulibacter</taxon>
    </lineage>
</organism>
<gene>
    <name evidence="1" type="ORF">CAPSK01_003467</name>
</gene>
<evidence type="ECO:0000313" key="2">
    <source>
        <dbReference type="Proteomes" id="UP000019812"/>
    </source>
</evidence>
<proteinExistence type="predicted"/>
<dbReference type="AntiFam" id="ANF00098">
    <property type="entry name" value="Shadow ORF (opposite leuC)"/>
</dbReference>
<comment type="caution">
    <text evidence="1">The sequence shown here is derived from an EMBL/GenBank/DDBJ whole genome shotgun (WGS) entry which is preliminary data.</text>
</comment>
<accession>A0A084XXB0</accession>
<dbReference type="Proteomes" id="UP000019812">
    <property type="component" value="Unassembled WGS sequence"/>
</dbReference>
<sequence>MAEVDAGPLGRVALSQGLGWAGKAVGRLGCAQQGVEAARHLGQRDAVLRPLGAGQGGDDAGQIEADGTRVIDLAGARNAEQSLRPEIGFEEHTVRFAAAAAAHVVDSLVVDREEAHRRPILRCHVGQRRAVGHRQRAGSLSEVLDKGADHFFAAQQLGHRQHQIGGGDAFAQAAAEFDANHVRGQEIDRLPEHCRFRLDASDSPADDADGIDHRGVRVGADQRVGKAQPFPAGAPFFHCAQGLLTNAVEQMFEIDLVDDTDARRHDAEGFESLHSPFHELIAFAVARELESHVLLQRLRRAVVIDLYRMVDDQVDRHQWLDAPRVESSRLRHLPHCREIAEQWHASEILQHDARDDEGDLLATACAWLPLGEFEDVSLADALAIAVTQQCFENDAQRHR</sequence>
<dbReference type="EMBL" id="JDSS02000032">
    <property type="protein sequence ID" value="KFB67104.1"/>
    <property type="molecule type" value="Genomic_DNA"/>
</dbReference>